<evidence type="ECO:0000259" key="12">
    <source>
        <dbReference type="Pfam" id="PF08245"/>
    </source>
</evidence>
<keyword evidence="6 8" id="KW-0131">Cell cycle</keyword>
<evidence type="ECO:0000256" key="1">
    <source>
        <dbReference type="ARBA" id="ARBA00004752"/>
    </source>
</evidence>
<feature type="binding site" evidence="8">
    <location>
        <position position="187"/>
    </location>
    <ligand>
        <name>UDP-N-acetyl-alpha-D-muramoyl-L-alanyl-D-glutamate</name>
        <dbReference type="ChEBI" id="CHEBI:83900"/>
    </ligand>
</feature>
<keyword evidence="7 8" id="KW-0961">Cell wall biogenesis/degradation</keyword>
<dbReference type="Pfam" id="PF08245">
    <property type="entry name" value="Mur_ligase_M"/>
    <property type="match status" value="1"/>
</dbReference>
<dbReference type="GO" id="GO:0071555">
    <property type="term" value="P:cell wall organization"/>
    <property type="evidence" value="ECO:0007669"/>
    <property type="project" value="UniProtKB-KW"/>
</dbReference>
<dbReference type="InterPro" id="IPR005761">
    <property type="entry name" value="UDP-N-AcMur-Glu-dNH2Pim_ligase"/>
</dbReference>
<comment type="subcellular location">
    <subcellularLocation>
        <location evidence="8 9">Cytoplasm</location>
    </subcellularLocation>
</comment>
<evidence type="ECO:0000256" key="3">
    <source>
        <dbReference type="ARBA" id="ARBA00022618"/>
    </source>
</evidence>
<comment type="function">
    <text evidence="8">Catalyzes the addition of an amino acid to the nucleotide precursor UDP-N-acetylmuramoyl-L-alanyl-D-glutamate (UMAG) in the biosynthesis of bacterial cell-wall peptidoglycan.</text>
</comment>
<evidence type="ECO:0000256" key="8">
    <source>
        <dbReference type="HAMAP-Rule" id="MF_00208"/>
    </source>
</evidence>
<protein>
    <recommendedName>
        <fullName evidence="8">UDP-N-acetylmuramyl-tripeptide synthetase</fullName>
        <ecNumber evidence="8">6.3.2.-</ecNumber>
    </recommendedName>
    <alternativeName>
        <fullName evidence="8">UDP-MurNAc-tripeptide synthetase</fullName>
    </alternativeName>
</protein>
<dbReference type="EMBL" id="SLUB01000007">
    <property type="protein sequence ID" value="THE13838.1"/>
    <property type="molecule type" value="Genomic_DNA"/>
</dbReference>
<dbReference type="GO" id="GO:0008360">
    <property type="term" value="P:regulation of cell shape"/>
    <property type="evidence" value="ECO:0007669"/>
    <property type="project" value="UniProtKB-KW"/>
</dbReference>
<dbReference type="GO" id="GO:0016881">
    <property type="term" value="F:acid-amino acid ligase activity"/>
    <property type="evidence" value="ECO:0007669"/>
    <property type="project" value="UniProtKB-UniRule"/>
</dbReference>
<feature type="domain" description="Mur ligase C-terminal" evidence="11">
    <location>
        <begin position="331"/>
        <end position="461"/>
    </location>
</feature>
<dbReference type="GO" id="GO:0000287">
    <property type="term" value="F:magnesium ion binding"/>
    <property type="evidence" value="ECO:0007669"/>
    <property type="project" value="UniProtKB-UniRule"/>
</dbReference>
<dbReference type="Pfam" id="PF02875">
    <property type="entry name" value="Mur_ligase_C"/>
    <property type="match status" value="1"/>
</dbReference>
<evidence type="ECO:0000259" key="11">
    <source>
        <dbReference type="Pfam" id="PF02875"/>
    </source>
</evidence>
<dbReference type="AlphaFoldDB" id="A0A4S3PVT9"/>
<name>A0A4S3PVT9_9BACI</name>
<dbReference type="InterPro" id="IPR036615">
    <property type="entry name" value="Mur_ligase_C_dom_sf"/>
</dbReference>
<comment type="caution">
    <text evidence="13">The sequence shown here is derived from an EMBL/GenBank/DDBJ whole genome shotgun (WGS) entry which is preliminary data.</text>
</comment>
<evidence type="ECO:0000259" key="10">
    <source>
        <dbReference type="Pfam" id="PF01225"/>
    </source>
</evidence>
<dbReference type="Gene3D" id="3.40.1190.10">
    <property type="entry name" value="Mur-like, catalytic domain"/>
    <property type="match status" value="1"/>
</dbReference>
<evidence type="ECO:0000256" key="4">
    <source>
        <dbReference type="ARBA" id="ARBA00022960"/>
    </source>
</evidence>
<feature type="binding site" evidence="8">
    <location>
        <position position="151"/>
    </location>
    <ligand>
        <name>UDP-N-acetyl-alpha-D-muramoyl-L-alanyl-D-glutamate</name>
        <dbReference type="ChEBI" id="CHEBI:83900"/>
    </ligand>
</feature>
<dbReference type="Gene3D" id="3.90.190.20">
    <property type="entry name" value="Mur ligase, C-terminal domain"/>
    <property type="match status" value="1"/>
</dbReference>
<evidence type="ECO:0000256" key="7">
    <source>
        <dbReference type="ARBA" id="ARBA00023316"/>
    </source>
</evidence>
<evidence type="ECO:0000256" key="2">
    <source>
        <dbReference type="ARBA" id="ARBA00005898"/>
    </source>
</evidence>
<keyword evidence="4 8" id="KW-0133">Cell shape</keyword>
<dbReference type="InterPro" id="IPR036565">
    <property type="entry name" value="Mur-like_cat_sf"/>
</dbReference>
<comment type="pathway">
    <text evidence="1 8 9">Cell wall biogenesis; peptidoglycan biosynthesis.</text>
</comment>
<evidence type="ECO:0000313" key="14">
    <source>
        <dbReference type="Proteomes" id="UP000306477"/>
    </source>
</evidence>
<dbReference type="RefSeq" id="WP_136378774.1">
    <property type="nucleotide sequence ID" value="NZ_SLUB01000007.1"/>
</dbReference>
<keyword evidence="14" id="KW-1185">Reference proteome</keyword>
<comment type="cofactor">
    <cofactor evidence="8">
        <name>Mg(2+)</name>
        <dbReference type="ChEBI" id="CHEBI:18420"/>
    </cofactor>
</comment>
<dbReference type="EC" id="6.3.2.-" evidence="8"/>
<keyword evidence="8" id="KW-0963">Cytoplasm</keyword>
<evidence type="ECO:0000256" key="6">
    <source>
        <dbReference type="ARBA" id="ARBA00023306"/>
    </source>
</evidence>
<dbReference type="PANTHER" id="PTHR23135:SF4">
    <property type="entry name" value="UDP-N-ACETYLMURAMOYL-L-ALANYL-D-GLUTAMATE--2,6-DIAMINOPIMELATE LIGASE MURE HOMOLOG, CHLOROPLASTIC"/>
    <property type="match status" value="1"/>
</dbReference>
<dbReference type="Gene3D" id="3.40.1390.10">
    <property type="entry name" value="MurE/MurF, N-terminal domain"/>
    <property type="match status" value="1"/>
</dbReference>
<dbReference type="InterPro" id="IPR004101">
    <property type="entry name" value="Mur_ligase_C"/>
</dbReference>
<feature type="binding site" evidence="8">
    <location>
        <position position="30"/>
    </location>
    <ligand>
        <name>UDP-N-acetyl-alpha-D-muramoyl-L-alanyl-D-glutamate</name>
        <dbReference type="ChEBI" id="CHEBI:83900"/>
    </ligand>
</feature>
<dbReference type="InterPro" id="IPR035911">
    <property type="entry name" value="MurE/MurF_N"/>
</dbReference>
<dbReference type="SUPFAM" id="SSF53623">
    <property type="entry name" value="MurD-like peptide ligases, catalytic domain"/>
    <property type="match status" value="1"/>
</dbReference>
<dbReference type="SUPFAM" id="SSF53244">
    <property type="entry name" value="MurD-like peptide ligases, peptide-binding domain"/>
    <property type="match status" value="1"/>
</dbReference>
<keyword evidence="8" id="KW-0547">Nucleotide-binding</keyword>
<dbReference type="Proteomes" id="UP000306477">
    <property type="component" value="Unassembled WGS sequence"/>
</dbReference>
<accession>A0A4S3PVT9</accession>
<dbReference type="Pfam" id="PF01225">
    <property type="entry name" value="Mur_ligase"/>
    <property type="match status" value="1"/>
</dbReference>
<comment type="caution">
    <text evidence="8">Lacks conserved residue(s) required for the propagation of feature annotation.</text>
</comment>
<comment type="similarity">
    <text evidence="2 8">Belongs to the MurCDEF family. MurE subfamily.</text>
</comment>
<evidence type="ECO:0000256" key="9">
    <source>
        <dbReference type="RuleBase" id="RU004135"/>
    </source>
</evidence>
<evidence type="ECO:0000313" key="13">
    <source>
        <dbReference type="EMBL" id="THE13838.1"/>
    </source>
</evidence>
<dbReference type="NCBIfam" id="NF001124">
    <property type="entry name" value="PRK00139.1-2"/>
    <property type="match status" value="1"/>
</dbReference>
<keyword evidence="3 8" id="KW-0132">Cell division</keyword>
<dbReference type="GO" id="GO:0051301">
    <property type="term" value="P:cell division"/>
    <property type="evidence" value="ECO:0007669"/>
    <property type="project" value="UniProtKB-KW"/>
</dbReference>
<feature type="binding site" evidence="8">
    <location>
        <begin position="152"/>
        <end position="153"/>
    </location>
    <ligand>
        <name>UDP-N-acetyl-alpha-D-muramoyl-L-alanyl-D-glutamate</name>
        <dbReference type="ChEBI" id="CHEBI:83900"/>
    </ligand>
</feature>
<feature type="domain" description="Mur ligase N-terminal catalytic" evidence="10">
    <location>
        <begin position="23"/>
        <end position="96"/>
    </location>
</feature>
<evidence type="ECO:0000256" key="5">
    <source>
        <dbReference type="ARBA" id="ARBA00022984"/>
    </source>
</evidence>
<keyword evidence="5 8" id="KW-0573">Peptidoglycan synthesis</keyword>
<gene>
    <name evidence="8" type="primary">murE</name>
    <name evidence="13" type="ORF">E1I69_06425</name>
</gene>
<sequence>MQLKSILRNLDYTEIKGSLDVDVTSIAYDSREVTANGVFVAISGFTVDGHDYIENAIMKGAAVIIVERDIWVEDYVTIIKVSDTRLALARLSANFYDNPTEKLNLIGITGTNGKTSTTYFVKSIFEQAKKTIGLIGTMGTIINNRHFENKNTTPESLNLQGIFSKMVDEGIEDCIMEVSSHALDLNRVAYCDFNTAIFTNLTPDHLELHKNMEEYFNAKAKLFDLAQEHLVINVDDPYGRRLIDRAKDSNKSILTYGINQKADIYPTDLHFYADYSTYQLNTPTGSVNIRVNIPGVIYVYNSLAAIASAYANQISLEDIKEGINDVKGIRGRLEVIYQDKGRKVVVDFAHTEDGLEKALSTLRPYTKGRLIVVFGVYAAPGKDGSAKRRAMGKVAATYADLSIVTSDNPKEQDPNVIAKEIVESMNEVDGKYHVEIDRREAIKYAIENSQEGDVILLAGKGHETAQVIGNKEIPFNEKEIVNELLANIRKNKLKLQSTRKFIKIKR</sequence>
<dbReference type="GO" id="GO:0009252">
    <property type="term" value="P:peptidoglycan biosynthetic process"/>
    <property type="evidence" value="ECO:0007669"/>
    <property type="project" value="UniProtKB-UniRule"/>
</dbReference>
<feature type="binding site" evidence="8">
    <location>
        <begin position="110"/>
        <end position="116"/>
    </location>
    <ligand>
        <name>ATP</name>
        <dbReference type="ChEBI" id="CHEBI:30616"/>
    </ligand>
</feature>
<dbReference type="UniPathway" id="UPA00219"/>
<keyword evidence="8" id="KW-0067">ATP-binding</keyword>
<reference evidence="13 14" key="1">
    <citation type="journal article" date="2019" name="Indoor Air">
        <title>Impacts of indoor surface finishes on bacterial viability.</title>
        <authorList>
            <person name="Hu J."/>
            <person name="Maamar S.B."/>
            <person name="Glawe A.J."/>
            <person name="Gottel N."/>
            <person name="Gilbert J.A."/>
            <person name="Hartmann E.M."/>
        </authorList>
    </citation>
    <scope>NUCLEOTIDE SEQUENCE [LARGE SCALE GENOMIC DNA]</scope>
    <source>
        <strain evidence="13 14">AF060A6</strain>
    </source>
</reference>
<dbReference type="NCBIfam" id="NF001126">
    <property type="entry name" value="PRK00139.1-4"/>
    <property type="match status" value="1"/>
</dbReference>
<dbReference type="InterPro" id="IPR000713">
    <property type="entry name" value="Mur_ligase_N"/>
</dbReference>
<dbReference type="PANTHER" id="PTHR23135">
    <property type="entry name" value="MUR LIGASE FAMILY MEMBER"/>
    <property type="match status" value="1"/>
</dbReference>
<dbReference type="NCBIfam" id="TIGR01085">
    <property type="entry name" value="murE"/>
    <property type="match status" value="1"/>
</dbReference>
<dbReference type="OrthoDB" id="9800958at2"/>
<organism evidence="13 14">
    <name type="scientific">Bacillus timonensis</name>
    <dbReference type="NCBI Taxonomy" id="1033734"/>
    <lineage>
        <taxon>Bacteria</taxon>
        <taxon>Bacillati</taxon>
        <taxon>Bacillota</taxon>
        <taxon>Bacilli</taxon>
        <taxon>Bacillales</taxon>
        <taxon>Bacillaceae</taxon>
        <taxon>Bacillus</taxon>
    </lineage>
</organism>
<keyword evidence="8" id="KW-0460">Magnesium</keyword>
<keyword evidence="8 13" id="KW-0436">Ligase</keyword>
<comment type="PTM">
    <text evidence="8">Carboxylation is probably crucial for Mg(2+) binding and, consequently, for the gamma-phosphate positioning of ATP.</text>
</comment>
<dbReference type="GO" id="GO:0005737">
    <property type="term" value="C:cytoplasm"/>
    <property type="evidence" value="ECO:0007669"/>
    <property type="project" value="UniProtKB-SubCell"/>
</dbReference>
<dbReference type="HAMAP" id="MF_00208">
    <property type="entry name" value="MurE"/>
    <property type="match status" value="1"/>
</dbReference>
<proteinExistence type="inferred from homology"/>
<feature type="binding site" evidence="8">
    <location>
        <position position="179"/>
    </location>
    <ligand>
        <name>UDP-N-acetyl-alpha-D-muramoyl-L-alanyl-D-glutamate</name>
        <dbReference type="ChEBI" id="CHEBI:83900"/>
    </ligand>
</feature>
<dbReference type="InterPro" id="IPR013221">
    <property type="entry name" value="Mur_ligase_cen"/>
</dbReference>
<dbReference type="GO" id="GO:0005524">
    <property type="term" value="F:ATP binding"/>
    <property type="evidence" value="ECO:0007669"/>
    <property type="project" value="UniProtKB-UniRule"/>
</dbReference>
<feature type="domain" description="Mur ligase central" evidence="12">
    <location>
        <begin position="108"/>
        <end position="309"/>
    </location>
</feature>
<dbReference type="SUPFAM" id="SSF63418">
    <property type="entry name" value="MurE/MurF N-terminal domain"/>
    <property type="match status" value="1"/>
</dbReference>
<feature type="modified residue" description="N6-carboxylysine" evidence="8">
    <location>
        <position position="219"/>
    </location>
</feature>